<dbReference type="GO" id="GO:0043565">
    <property type="term" value="F:sequence-specific DNA binding"/>
    <property type="evidence" value="ECO:0007669"/>
    <property type="project" value="TreeGrafter"/>
</dbReference>
<dbReference type="PRINTS" id="PR00039">
    <property type="entry name" value="HTHLYSR"/>
</dbReference>
<dbReference type="SUPFAM" id="SSF46785">
    <property type="entry name" value="Winged helix' DNA-binding domain"/>
    <property type="match status" value="1"/>
</dbReference>
<feature type="domain" description="HTH lysR-type" evidence="6">
    <location>
        <begin position="1"/>
        <end position="46"/>
    </location>
</feature>
<evidence type="ECO:0000313" key="8">
    <source>
        <dbReference type="Proteomes" id="UP000249590"/>
    </source>
</evidence>
<dbReference type="InterPro" id="IPR005119">
    <property type="entry name" value="LysR_subst-bd"/>
</dbReference>
<evidence type="ECO:0000259" key="6">
    <source>
        <dbReference type="PROSITE" id="PS50931"/>
    </source>
</evidence>
<reference evidence="7 8" key="1">
    <citation type="submission" date="2018-05" db="EMBL/GenBank/DDBJ databases">
        <title>Acuticoccus sediminis sp. nov., isolated from deep-sea sediment of Indian Ocean.</title>
        <authorList>
            <person name="Liu X."/>
            <person name="Lai Q."/>
            <person name="Du Y."/>
            <person name="Sun F."/>
            <person name="Zhang X."/>
            <person name="Wang S."/>
            <person name="Shao Z."/>
        </authorList>
    </citation>
    <scope>NUCLEOTIDE SEQUENCE [LARGE SCALE GENOMIC DNA]</scope>
    <source>
        <strain evidence="7 8">PTG4-2</strain>
    </source>
</reference>
<dbReference type="Pfam" id="PF03466">
    <property type="entry name" value="LysR_substrate"/>
    <property type="match status" value="1"/>
</dbReference>
<dbReference type="PANTHER" id="PTHR30427">
    <property type="entry name" value="TRANSCRIPTIONAL ACTIVATOR PROTEIN LYSR"/>
    <property type="match status" value="1"/>
</dbReference>
<gene>
    <name evidence="7" type="ORF">DLJ53_29435</name>
</gene>
<feature type="region of interest" description="Disordered" evidence="5">
    <location>
        <begin position="283"/>
        <end position="306"/>
    </location>
</feature>
<proteinExistence type="inferred from homology"/>
<accession>A0A8B2NEW5</accession>
<evidence type="ECO:0000256" key="2">
    <source>
        <dbReference type="ARBA" id="ARBA00023015"/>
    </source>
</evidence>
<evidence type="ECO:0000256" key="5">
    <source>
        <dbReference type="SAM" id="MobiDB-lite"/>
    </source>
</evidence>
<evidence type="ECO:0000313" key="7">
    <source>
        <dbReference type="EMBL" id="RAH97328.1"/>
    </source>
</evidence>
<keyword evidence="4" id="KW-0804">Transcription</keyword>
<dbReference type="Proteomes" id="UP000249590">
    <property type="component" value="Unassembled WGS sequence"/>
</dbReference>
<dbReference type="InterPro" id="IPR036388">
    <property type="entry name" value="WH-like_DNA-bd_sf"/>
</dbReference>
<evidence type="ECO:0000256" key="4">
    <source>
        <dbReference type="ARBA" id="ARBA00023163"/>
    </source>
</evidence>
<dbReference type="AlphaFoldDB" id="A0A8B2NEW5"/>
<dbReference type="Gene3D" id="3.40.190.290">
    <property type="match status" value="1"/>
</dbReference>
<dbReference type="PANTHER" id="PTHR30427:SF1">
    <property type="entry name" value="TRANSCRIPTIONAL ACTIVATOR PROTEIN LYSR"/>
    <property type="match status" value="1"/>
</dbReference>
<dbReference type="SUPFAM" id="SSF53850">
    <property type="entry name" value="Periplasmic binding protein-like II"/>
    <property type="match status" value="1"/>
</dbReference>
<dbReference type="InterPro" id="IPR000847">
    <property type="entry name" value="LysR_HTH_N"/>
</dbReference>
<protein>
    <submittedName>
        <fullName evidence="7">Transcriptional regulator</fullName>
    </submittedName>
</protein>
<dbReference type="EMBL" id="QHHQ01000009">
    <property type="protein sequence ID" value="RAH97328.1"/>
    <property type="molecule type" value="Genomic_DNA"/>
</dbReference>
<dbReference type="OrthoDB" id="8479870at2"/>
<name>A0A8B2NEW5_9HYPH</name>
<dbReference type="InterPro" id="IPR036390">
    <property type="entry name" value="WH_DNA-bd_sf"/>
</dbReference>
<keyword evidence="2" id="KW-0805">Transcription regulation</keyword>
<dbReference type="PROSITE" id="PS50931">
    <property type="entry name" value="HTH_LYSR"/>
    <property type="match status" value="1"/>
</dbReference>
<dbReference type="Pfam" id="PF00126">
    <property type="entry name" value="HTH_1"/>
    <property type="match status" value="1"/>
</dbReference>
<evidence type="ECO:0000256" key="3">
    <source>
        <dbReference type="ARBA" id="ARBA00023125"/>
    </source>
</evidence>
<dbReference type="GO" id="GO:0010628">
    <property type="term" value="P:positive regulation of gene expression"/>
    <property type="evidence" value="ECO:0007669"/>
    <property type="project" value="TreeGrafter"/>
</dbReference>
<dbReference type="GO" id="GO:0003700">
    <property type="term" value="F:DNA-binding transcription factor activity"/>
    <property type="evidence" value="ECO:0007669"/>
    <property type="project" value="InterPro"/>
</dbReference>
<comment type="similarity">
    <text evidence="1">Belongs to the LysR transcriptional regulatory family.</text>
</comment>
<comment type="caution">
    <text evidence="7">The sequence shown here is derived from an EMBL/GenBank/DDBJ whole genome shotgun (WGS) entry which is preliminary data.</text>
</comment>
<dbReference type="Gene3D" id="1.10.10.10">
    <property type="entry name" value="Winged helix-like DNA-binding domain superfamily/Winged helix DNA-binding domain"/>
    <property type="match status" value="1"/>
</dbReference>
<organism evidence="7 8">
    <name type="scientific">Acuticoccus sediminis</name>
    <dbReference type="NCBI Taxonomy" id="2184697"/>
    <lineage>
        <taxon>Bacteria</taxon>
        <taxon>Pseudomonadati</taxon>
        <taxon>Pseudomonadota</taxon>
        <taxon>Alphaproteobacteria</taxon>
        <taxon>Hyphomicrobiales</taxon>
        <taxon>Amorphaceae</taxon>
        <taxon>Acuticoccus</taxon>
    </lineage>
</organism>
<keyword evidence="8" id="KW-1185">Reference proteome</keyword>
<sequence>MRCRTVVAASHELGISQPAVSNSIKHLEAQLGFPLFERVSNRLVPTNDARTLYSDAEPVEAMARALASRVSDMRTLRRGSLRVLTTQAVGRSLVARAVARFAQRGNDLYVYFDQRRMESMIEGLEAGFADLGFGVAPAPRPGMTIVPVAYGKMMVALPKGHHLLSQSYVSAADLDGERIIGLDPTSRIGMIVRKAFQEEGVDYACSLEVRHCTSACMLVEEGLGVAVVDAFSASDTIGWNIEVRPFTPEVELSACALYVTSRPLSRLAKRFLSDIRQIDVAPPPLAEAPGSPEAGDERLRRRRRIA</sequence>
<keyword evidence="3" id="KW-0238">DNA-binding</keyword>
<evidence type="ECO:0000256" key="1">
    <source>
        <dbReference type="ARBA" id="ARBA00009437"/>
    </source>
</evidence>